<sequence>MKAMSQSAVQSSGCCQVSNEHQHRDQMDLLKALIIFLEAKWADSCVTCCSPVRHCNAERYRQHWTVAIKHRHVTVIAKSFVSRQCKNHNVAKKQGRSKLIWAGSAWDHLPYPPDVCLRPISYLFRTLEPLLDKKKFRYINHLCREFIGLVCIEE</sequence>
<dbReference type="AlphaFoldDB" id="A0AAD5MZ04"/>
<evidence type="ECO:0000313" key="2">
    <source>
        <dbReference type="Proteomes" id="UP001196413"/>
    </source>
</evidence>
<dbReference type="Proteomes" id="UP001196413">
    <property type="component" value="Unassembled WGS sequence"/>
</dbReference>
<accession>A0AAD5MZ04</accession>
<reference evidence="1" key="1">
    <citation type="submission" date="2021-06" db="EMBL/GenBank/DDBJ databases">
        <title>Parelaphostrongylus tenuis whole genome reference sequence.</title>
        <authorList>
            <person name="Garwood T.J."/>
            <person name="Larsen P.A."/>
            <person name="Fountain-Jones N.M."/>
            <person name="Garbe J.R."/>
            <person name="Macchietto M.G."/>
            <person name="Kania S.A."/>
            <person name="Gerhold R.W."/>
            <person name="Richards J.E."/>
            <person name="Wolf T.M."/>
        </authorList>
    </citation>
    <scope>NUCLEOTIDE SEQUENCE</scope>
    <source>
        <strain evidence="1">MNPRO001-30</strain>
        <tissue evidence="1">Meninges</tissue>
    </source>
</reference>
<organism evidence="1 2">
    <name type="scientific">Parelaphostrongylus tenuis</name>
    <name type="common">Meningeal worm</name>
    <dbReference type="NCBI Taxonomy" id="148309"/>
    <lineage>
        <taxon>Eukaryota</taxon>
        <taxon>Metazoa</taxon>
        <taxon>Ecdysozoa</taxon>
        <taxon>Nematoda</taxon>
        <taxon>Chromadorea</taxon>
        <taxon>Rhabditida</taxon>
        <taxon>Rhabditina</taxon>
        <taxon>Rhabditomorpha</taxon>
        <taxon>Strongyloidea</taxon>
        <taxon>Metastrongylidae</taxon>
        <taxon>Parelaphostrongylus</taxon>
    </lineage>
</organism>
<gene>
    <name evidence="1" type="ORF">KIN20_025051</name>
</gene>
<name>A0AAD5MZ04_PARTN</name>
<dbReference type="EMBL" id="JAHQIW010005084">
    <property type="protein sequence ID" value="KAJ1364863.1"/>
    <property type="molecule type" value="Genomic_DNA"/>
</dbReference>
<proteinExistence type="predicted"/>
<evidence type="ECO:0000313" key="1">
    <source>
        <dbReference type="EMBL" id="KAJ1364863.1"/>
    </source>
</evidence>
<protein>
    <submittedName>
        <fullName evidence="1">Uncharacterized protein</fullName>
    </submittedName>
</protein>
<comment type="caution">
    <text evidence="1">The sequence shown here is derived from an EMBL/GenBank/DDBJ whole genome shotgun (WGS) entry which is preliminary data.</text>
</comment>
<keyword evidence="2" id="KW-1185">Reference proteome</keyword>